<reference evidence="1" key="1">
    <citation type="journal article" date="2021" name="Environ. Microbiol.">
        <title>Gene family expansions and transcriptome signatures uncover fungal adaptations to wood decay.</title>
        <authorList>
            <person name="Hage H."/>
            <person name="Miyauchi S."/>
            <person name="Viragh M."/>
            <person name="Drula E."/>
            <person name="Min B."/>
            <person name="Chaduli D."/>
            <person name="Navarro D."/>
            <person name="Favel A."/>
            <person name="Norest M."/>
            <person name="Lesage-Meessen L."/>
            <person name="Balint B."/>
            <person name="Merenyi Z."/>
            <person name="de Eugenio L."/>
            <person name="Morin E."/>
            <person name="Martinez A.T."/>
            <person name="Baldrian P."/>
            <person name="Stursova M."/>
            <person name="Martinez M.J."/>
            <person name="Novotny C."/>
            <person name="Magnuson J.K."/>
            <person name="Spatafora J.W."/>
            <person name="Maurice S."/>
            <person name="Pangilinan J."/>
            <person name="Andreopoulos W."/>
            <person name="LaButti K."/>
            <person name="Hundley H."/>
            <person name="Na H."/>
            <person name="Kuo A."/>
            <person name="Barry K."/>
            <person name="Lipzen A."/>
            <person name="Henrissat B."/>
            <person name="Riley R."/>
            <person name="Ahrendt S."/>
            <person name="Nagy L.G."/>
            <person name="Grigoriev I.V."/>
            <person name="Martin F."/>
            <person name="Rosso M.N."/>
        </authorList>
    </citation>
    <scope>NUCLEOTIDE SEQUENCE</scope>
    <source>
        <strain evidence="1">CBS 384.51</strain>
    </source>
</reference>
<keyword evidence="2" id="KW-1185">Reference proteome</keyword>
<evidence type="ECO:0000313" key="1">
    <source>
        <dbReference type="EMBL" id="KAI0090208.1"/>
    </source>
</evidence>
<proteinExistence type="predicted"/>
<gene>
    <name evidence="1" type="ORF">BDY19DRAFT_939006</name>
</gene>
<dbReference type="Proteomes" id="UP001055072">
    <property type="component" value="Unassembled WGS sequence"/>
</dbReference>
<protein>
    <submittedName>
        <fullName evidence="1">Snare associated Golgi protein-domain-containing protein</fullName>
    </submittedName>
</protein>
<accession>A0ACB8U782</accession>
<comment type="caution">
    <text evidence="1">The sequence shown here is derived from an EMBL/GenBank/DDBJ whole genome shotgun (WGS) entry which is preliminary data.</text>
</comment>
<name>A0ACB8U782_9APHY</name>
<evidence type="ECO:0000313" key="2">
    <source>
        <dbReference type="Proteomes" id="UP001055072"/>
    </source>
</evidence>
<organism evidence="1 2">
    <name type="scientific">Irpex rosettiformis</name>
    <dbReference type="NCBI Taxonomy" id="378272"/>
    <lineage>
        <taxon>Eukaryota</taxon>
        <taxon>Fungi</taxon>
        <taxon>Dikarya</taxon>
        <taxon>Basidiomycota</taxon>
        <taxon>Agaricomycotina</taxon>
        <taxon>Agaricomycetes</taxon>
        <taxon>Polyporales</taxon>
        <taxon>Irpicaceae</taxon>
        <taxon>Irpex</taxon>
    </lineage>
</organism>
<sequence>MASTYPAYGGQSSNFNTSYQTPYDPYAPYPVQGSVDSDISQTVTVPGIKKQGDVRVEVRALSRTPSPTPSEQAELKKTGLFDWKAMAKWRYWFRREWLWYYVGTIIIVVITILFTVYHKQIVKALQPTANKLKDLPGGWLIPIAIFVVISFPPLFGHEILAILCGLVWGLGIGFAIVAAGTFLGEVANFYAFRYCCAARGEKLEKQKIQYACLAKVVRDGGFKIALIARFSAIPGHFTTAVFSTCGMSIWTFAIAAFFSLPKQFLTVYLGVALEASESGQSSTKDTIIRDTVIGVTTVVTFGAMWYIYHLMNKAKPEIIYQRRKERQAKLQAANSLPYNNPGVLESTDSVVSGRKSESELPLTASFQTPGFQQWDNQGRAVGYAPDPALYAPQPQRPVKITAPPTFRSQNSTPTMSERLDGRAQPIRSNTGGSSASWDVQAQVGPNSYQMSQQHTQYPEQTPLPPRIPPPNSNPQTRTNQTPTQAHFPYPGDAGHSRVASPHSSAPTPAPAYSPPQGPPPSQAYPPPLPSDVQRGHYAAPTDTPYYSAYNGVQ</sequence>
<dbReference type="EMBL" id="MU274908">
    <property type="protein sequence ID" value="KAI0090208.1"/>
    <property type="molecule type" value="Genomic_DNA"/>
</dbReference>